<evidence type="ECO:0000256" key="2">
    <source>
        <dbReference type="ARBA" id="ARBA00023163"/>
    </source>
</evidence>
<gene>
    <name evidence="5" type="ORF">E2K98_14275</name>
    <name evidence="4" type="ORF">RCG21_19745</name>
</gene>
<evidence type="ECO:0000313" key="4">
    <source>
        <dbReference type="EMBL" id="MDQ6598563.1"/>
    </source>
</evidence>
<dbReference type="InterPro" id="IPR037171">
    <property type="entry name" value="NagB/RpiA_transferase-like"/>
</dbReference>
<feature type="domain" description="HTH deoR-type" evidence="3">
    <location>
        <begin position="5"/>
        <end position="60"/>
    </location>
</feature>
<dbReference type="Gene3D" id="1.10.10.10">
    <property type="entry name" value="Winged helix-like DNA-binding domain superfamily/Winged helix DNA-binding domain"/>
    <property type="match status" value="1"/>
</dbReference>
<dbReference type="SUPFAM" id="SSF46785">
    <property type="entry name" value="Winged helix' DNA-binding domain"/>
    <property type="match status" value="1"/>
</dbReference>
<evidence type="ECO:0000256" key="1">
    <source>
        <dbReference type="ARBA" id="ARBA00023015"/>
    </source>
</evidence>
<evidence type="ECO:0000313" key="6">
    <source>
        <dbReference type="Proteomes" id="UP000295132"/>
    </source>
</evidence>
<name>A0A4R5VQN6_9BACI</name>
<comment type="caution">
    <text evidence="5">The sequence shown here is derived from an EMBL/GenBank/DDBJ whole genome shotgun (WGS) entry which is preliminary data.</text>
</comment>
<dbReference type="PANTHER" id="PTHR30363">
    <property type="entry name" value="HTH-TYPE TRANSCRIPTIONAL REGULATOR SRLR-RELATED"/>
    <property type="match status" value="1"/>
</dbReference>
<dbReference type="SMART" id="SM00420">
    <property type="entry name" value="HTH_DEOR"/>
    <property type="match status" value="1"/>
</dbReference>
<dbReference type="InterPro" id="IPR014036">
    <property type="entry name" value="DeoR-like_C"/>
</dbReference>
<dbReference type="Proteomes" id="UP000295132">
    <property type="component" value="Unassembled WGS sequence"/>
</dbReference>
<dbReference type="SMART" id="SM01134">
    <property type="entry name" value="DeoRC"/>
    <property type="match status" value="1"/>
</dbReference>
<dbReference type="InterPro" id="IPR036390">
    <property type="entry name" value="WH_DNA-bd_sf"/>
</dbReference>
<dbReference type="PRINTS" id="PR00037">
    <property type="entry name" value="HTHLACR"/>
</dbReference>
<dbReference type="InterPro" id="IPR050313">
    <property type="entry name" value="Carb_Metab_HTH_regulators"/>
</dbReference>
<dbReference type="PANTHER" id="PTHR30363:SF44">
    <property type="entry name" value="AGA OPERON TRANSCRIPTIONAL REPRESSOR-RELATED"/>
    <property type="match status" value="1"/>
</dbReference>
<dbReference type="PROSITE" id="PS51000">
    <property type="entry name" value="HTH_DEOR_2"/>
    <property type="match status" value="1"/>
</dbReference>
<protein>
    <submittedName>
        <fullName evidence="4">DeoR/GlpR family DNA-binding transcription regulator</fullName>
    </submittedName>
    <submittedName>
        <fullName evidence="5">DeoR/GlpR transcriptional regulator</fullName>
    </submittedName>
</protein>
<keyword evidence="4" id="KW-0238">DNA-binding</keyword>
<dbReference type="EMBL" id="JAVGVR010000001">
    <property type="protein sequence ID" value="MDQ6598563.1"/>
    <property type="molecule type" value="Genomic_DNA"/>
</dbReference>
<evidence type="ECO:0000313" key="7">
    <source>
        <dbReference type="Proteomes" id="UP001178888"/>
    </source>
</evidence>
<sequence length="263" mass="29911">MSLAGEERKRKILELLEISGKVKVNELAEILEVSTETIRKYLDELQQEEKLKKVYGGAINISFFNEEPPTVEREVTHSEAKQRIGEYAASLITDNDVIAIDDGSTPLQLVKNLRKKRNLTIFTTSISALSVLIDLHQQNIFTGKIIMLGGEINTTHHRVTGSFTIEMLENLYVDKYFISADGLTKETGITSFDSSKGMVTRKLIDHSSKSIVLIDHSKVGKRTHYKMADLQDIDIIISDKEHPQEWEYLLKENHVKWLVADKK</sequence>
<dbReference type="SUPFAM" id="SSF100950">
    <property type="entry name" value="NagB/RpiA/CoA transferase-like"/>
    <property type="match status" value="1"/>
</dbReference>
<keyword evidence="7" id="KW-1185">Reference proteome</keyword>
<accession>A0A4R5VQN6</accession>
<dbReference type="AlphaFoldDB" id="A0A4R5VQN6"/>
<dbReference type="EMBL" id="SMYO01000006">
    <property type="protein sequence ID" value="TDK60883.1"/>
    <property type="molecule type" value="Genomic_DNA"/>
</dbReference>
<dbReference type="RefSeq" id="WP_133335167.1">
    <property type="nucleotide sequence ID" value="NZ_JAVGVR010000001.1"/>
</dbReference>
<dbReference type="Proteomes" id="UP001178888">
    <property type="component" value="Unassembled WGS sequence"/>
</dbReference>
<reference evidence="4" key="2">
    <citation type="submission" date="2023-08" db="EMBL/GenBank/DDBJ databases">
        <title>Nitrogen cycling bacteria in agricultural field soils.</title>
        <authorList>
            <person name="Jang J."/>
        </authorList>
    </citation>
    <scope>NUCLEOTIDE SEQUENCE</scope>
    <source>
        <strain evidence="4">PS3-36</strain>
    </source>
</reference>
<dbReference type="GO" id="GO:0003677">
    <property type="term" value="F:DNA binding"/>
    <property type="evidence" value="ECO:0007669"/>
    <property type="project" value="UniProtKB-KW"/>
</dbReference>
<dbReference type="InterPro" id="IPR001034">
    <property type="entry name" value="DeoR_HTH"/>
</dbReference>
<dbReference type="Gene3D" id="3.40.50.1360">
    <property type="match status" value="1"/>
</dbReference>
<dbReference type="InterPro" id="IPR036388">
    <property type="entry name" value="WH-like_DNA-bd_sf"/>
</dbReference>
<organism evidence="5 6">
    <name type="scientific">Bacillus salipaludis</name>
    <dbReference type="NCBI Taxonomy" id="2547811"/>
    <lineage>
        <taxon>Bacteria</taxon>
        <taxon>Bacillati</taxon>
        <taxon>Bacillota</taxon>
        <taxon>Bacilli</taxon>
        <taxon>Bacillales</taxon>
        <taxon>Bacillaceae</taxon>
        <taxon>Bacillus</taxon>
    </lineage>
</organism>
<dbReference type="Pfam" id="PF08220">
    <property type="entry name" value="HTH_DeoR"/>
    <property type="match status" value="1"/>
</dbReference>
<keyword evidence="2" id="KW-0804">Transcription</keyword>
<proteinExistence type="predicted"/>
<evidence type="ECO:0000259" key="3">
    <source>
        <dbReference type="PROSITE" id="PS51000"/>
    </source>
</evidence>
<dbReference type="Pfam" id="PF00455">
    <property type="entry name" value="DeoRC"/>
    <property type="match status" value="1"/>
</dbReference>
<evidence type="ECO:0000313" key="5">
    <source>
        <dbReference type="EMBL" id="TDK60883.1"/>
    </source>
</evidence>
<reference evidence="5 6" key="1">
    <citation type="submission" date="2019-03" db="EMBL/GenBank/DDBJ databases">
        <title>Bacillus niacini sp. nov. a Nicotinate-Metabolizing Mesophile Isolated from Soil.</title>
        <authorList>
            <person name="Zhang G."/>
        </authorList>
    </citation>
    <scope>NUCLEOTIDE SEQUENCE [LARGE SCALE GENOMIC DNA]</scope>
    <source>
        <strain evidence="5 6">WN066</strain>
    </source>
</reference>
<keyword evidence="1" id="KW-0805">Transcription regulation</keyword>
<dbReference type="GO" id="GO:0003700">
    <property type="term" value="F:DNA-binding transcription factor activity"/>
    <property type="evidence" value="ECO:0007669"/>
    <property type="project" value="InterPro"/>
</dbReference>